<reference evidence="1 2" key="1">
    <citation type="submission" date="2018-09" db="EMBL/GenBank/DDBJ databases">
        <title>Genome sequencing of strain 2DFW10M-5.</title>
        <authorList>
            <person name="Heo J."/>
            <person name="Kim S.-J."/>
            <person name="Kwon S.-W."/>
        </authorList>
    </citation>
    <scope>NUCLEOTIDE SEQUENCE [LARGE SCALE GENOMIC DNA]</scope>
    <source>
        <strain evidence="1 2">2DFW10M-5</strain>
    </source>
</reference>
<gene>
    <name evidence="1" type="ORF">D7I44_00075</name>
</gene>
<dbReference type="EMBL" id="CP032624">
    <property type="protein sequence ID" value="AYG02089.1"/>
    <property type="molecule type" value="Genomic_DNA"/>
</dbReference>
<dbReference type="Proteomes" id="UP000275069">
    <property type="component" value="Chromosome"/>
</dbReference>
<protein>
    <submittedName>
        <fullName evidence="1">Uncharacterized protein</fullName>
    </submittedName>
</protein>
<evidence type="ECO:0000313" key="2">
    <source>
        <dbReference type="Proteomes" id="UP000275069"/>
    </source>
</evidence>
<keyword evidence="2" id="KW-1185">Reference proteome</keyword>
<name>A0A387BLK3_9MICO</name>
<dbReference type="OrthoDB" id="5120845at2"/>
<dbReference type="KEGG" id="gry:D7I44_00075"/>
<dbReference type="RefSeq" id="WP_120787623.1">
    <property type="nucleotide sequence ID" value="NZ_CP032624.1"/>
</dbReference>
<proteinExistence type="predicted"/>
<organism evidence="1 2">
    <name type="scientific">Gryllotalpicola protaetiae</name>
    <dbReference type="NCBI Taxonomy" id="2419771"/>
    <lineage>
        <taxon>Bacteria</taxon>
        <taxon>Bacillati</taxon>
        <taxon>Actinomycetota</taxon>
        <taxon>Actinomycetes</taxon>
        <taxon>Micrococcales</taxon>
        <taxon>Microbacteriaceae</taxon>
        <taxon>Gryllotalpicola</taxon>
    </lineage>
</organism>
<sequence>MSTAETAKEYVTEFLDGPLQGQTQHRSYIDGEYEKDIEAFVAVEGLPSTLHYVAGATRQVGDTLFVSYRFDPTTSDSIEVDDQDTNI</sequence>
<dbReference type="AlphaFoldDB" id="A0A387BLK3"/>
<evidence type="ECO:0000313" key="1">
    <source>
        <dbReference type="EMBL" id="AYG02089.1"/>
    </source>
</evidence>
<accession>A0A387BLK3</accession>